<evidence type="ECO:0000256" key="6">
    <source>
        <dbReference type="ARBA" id="ARBA00023163"/>
    </source>
</evidence>
<comment type="subcellular location">
    <subcellularLocation>
        <location evidence="1">Nucleus</location>
    </subcellularLocation>
</comment>
<feature type="domain" description="C2H2-type" evidence="10">
    <location>
        <begin position="38"/>
        <end position="67"/>
    </location>
</feature>
<feature type="region of interest" description="Disordered" evidence="9">
    <location>
        <begin position="270"/>
        <end position="377"/>
    </location>
</feature>
<feature type="compositionally biased region" description="Polar residues" evidence="9">
    <location>
        <begin position="930"/>
        <end position="940"/>
    </location>
</feature>
<evidence type="ECO:0000256" key="3">
    <source>
        <dbReference type="ARBA" id="ARBA00022771"/>
    </source>
</evidence>
<feature type="compositionally biased region" description="Basic and acidic residues" evidence="9">
    <location>
        <begin position="683"/>
        <end position="699"/>
    </location>
</feature>
<evidence type="ECO:0000313" key="12">
    <source>
        <dbReference type="Proteomes" id="UP001159405"/>
    </source>
</evidence>
<proteinExistence type="predicted"/>
<feature type="compositionally biased region" description="Low complexity" evidence="9">
    <location>
        <begin position="302"/>
        <end position="311"/>
    </location>
</feature>
<feature type="domain" description="C2H2-type" evidence="10">
    <location>
        <begin position="10"/>
        <end position="37"/>
    </location>
</feature>
<dbReference type="PROSITE" id="PS50157">
    <property type="entry name" value="ZINC_FINGER_C2H2_2"/>
    <property type="match status" value="9"/>
</dbReference>
<feature type="compositionally biased region" description="Polar residues" evidence="9">
    <location>
        <begin position="914"/>
        <end position="923"/>
    </location>
</feature>
<feature type="compositionally biased region" description="Polar residues" evidence="9">
    <location>
        <begin position="700"/>
        <end position="714"/>
    </location>
</feature>
<keyword evidence="4" id="KW-0862">Zinc</keyword>
<feature type="compositionally biased region" description="Polar residues" evidence="9">
    <location>
        <begin position="350"/>
        <end position="374"/>
    </location>
</feature>
<accession>A0ABN8NKE9</accession>
<keyword evidence="5" id="KW-0805">Transcription regulation</keyword>
<evidence type="ECO:0000259" key="10">
    <source>
        <dbReference type="PROSITE" id="PS50157"/>
    </source>
</evidence>
<evidence type="ECO:0000256" key="9">
    <source>
        <dbReference type="SAM" id="MobiDB-lite"/>
    </source>
</evidence>
<keyword evidence="7" id="KW-0539">Nucleus</keyword>
<dbReference type="PROSITE" id="PS00028">
    <property type="entry name" value="ZINC_FINGER_C2H2_1"/>
    <property type="match status" value="9"/>
</dbReference>
<comment type="caution">
    <text evidence="11">The sequence shown here is derived from an EMBL/GenBank/DDBJ whole genome shotgun (WGS) entry which is preliminary data.</text>
</comment>
<feature type="compositionally biased region" description="Basic residues" evidence="9">
    <location>
        <begin position="283"/>
        <end position="293"/>
    </location>
</feature>
<evidence type="ECO:0000313" key="11">
    <source>
        <dbReference type="EMBL" id="CAH3112884.1"/>
    </source>
</evidence>
<feature type="region of interest" description="Disordered" evidence="9">
    <location>
        <begin position="392"/>
        <end position="423"/>
    </location>
</feature>
<feature type="compositionally biased region" description="Polar residues" evidence="9">
    <location>
        <begin position="830"/>
        <end position="843"/>
    </location>
</feature>
<dbReference type="InterPro" id="IPR036236">
    <property type="entry name" value="Znf_C2H2_sf"/>
</dbReference>
<dbReference type="Proteomes" id="UP001159405">
    <property type="component" value="Unassembled WGS sequence"/>
</dbReference>
<gene>
    <name evidence="11" type="ORF">PLOB_00021535</name>
</gene>
<feature type="compositionally biased region" description="Basic residues" evidence="9">
    <location>
        <begin position="632"/>
        <end position="648"/>
    </location>
</feature>
<feature type="domain" description="C2H2-type" evidence="10">
    <location>
        <begin position="182"/>
        <end position="209"/>
    </location>
</feature>
<sequence>MADVEVRVRHTCRECGKSYNKKSRLEEHIRSHTGERPYKCKFEGCDKCFFRPYHLKRHAAIHSGEQGSFKCSHPGCTKTFSEKQNWKRHEQRSHNHPFKCGYEGCNQSFKKSSQLKKHTCLHTNESLFTCQVEGCNRGFDSAPRLRRHMKIHNKGYVCSVPGCAETFDKFSKLAIHVRSHGFVCEVCKKTFSRTWELKRHVRLHSSDRKMYECPREGCSRVYTKAFNLRVHIKAYHEGNKPYLCTVEGCDKGFAHKVSLKQHMILHSQNKINLKAPSPGQSAQKKKSKKKRRPVSLAKKLSGYRSSSLSESSDTHTSEAGSRRRKSSRLAQNKTGINTVNANNVHDRTASKGNTTSSRNIEESTTSLPSINAANSHEGPITTAVNMDLPEEVQVDSSPVPSGSVRLSDAPAVDKQHSTSSDLSSNMVPEVLTDEMEESHSVAPLSKWAPANMGTETVTNSNSSQRVSVENTPTANDDVICTFSSSDEEGMDWEPAGCNALTEVDSENETERMENHAVNSHNCLANELDSDDGRLVIDCDALAEVDSENEIEKMEKDATCSQNSASELESDDGRLVIDFGGSSSNAVSQLPSMLSSVNSTESNKVIGSSQRNRDAASVTQVSSLVNKADISAKKKHKSKKRKRKEKKKSRRDESKAECEFTDFPGLDDVLQVIIEEESQICDQTETRSESDPLHLEHDDSANSPAAHSYCSAQMNSRDRSIRTEERVTSLDEEETNVENHTLRRPYQEETTEEIHNGLHQARIVSNIPSSTTSEEGSLPIEQDFVEYDSVVDLGNDDDISSDENVMNISQQTICPHVDGSTIAQVARDNETGQVGCSRGSTPQSRELMGNSPRASRDHGEVSRDKDAASPASQSLEETTENKGREDKNSNNAEVTRPRPQCPNKRTIQKNERNIGSKTSNNRSSLIPAKHTATNAAKSNNSEVEDINVGLNNSETVSNKTSEKNVEHENSQSEFSVPKFRSRANIFTCDLQTLELLWNFKGK</sequence>
<dbReference type="InterPro" id="IPR051061">
    <property type="entry name" value="Zinc_finger_trans_reg"/>
</dbReference>
<keyword evidence="12" id="KW-1185">Reference proteome</keyword>
<dbReference type="Gene3D" id="3.30.160.60">
    <property type="entry name" value="Classic Zinc Finger"/>
    <property type="match status" value="8"/>
</dbReference>
<evidence type="ECO:0000256" key="7">
    <source>
        <dbReference type="ARBA" id="ARBA00023242"/>
    </source>
</evidence>
<feature type="compositionally biased region" description="Polar residues" evidence="9">
    <location>
        <begin position="586"/>
        <end position="609"/>
    </location>
</feature>
<feature type="domain" description="C2H2-type" evidence="10">
    <location>
        <begin position="211"/>
        <end position="241"/>
    </location>
</feature>
<feature type="compositionally biased region" description="Basic and acidic residues" evidence="9">
    <location>
        <begin position="853"/>
        <end position="866"/>
    </location>
</feature>
<feature type="domain" description="C2H2-type" evidence="10">
    <location>
        <begin position="98"/>
        <end position="127"/>
    </location>
</feature>
<name>A0ABN8NKE9_9CNID</name>
<organism evidence="11 12">
    <name type="scientific">Porites lobata</name>
    <dbReference type="NCBI Taxonomy" id="104759"/>
    <lineage>
        <taxon>Eukaryota</taxon>
        <taxon>Metazoa</taxon>
        <taxon>Cnidaria</taxon>
        <taxon>Anthozoa</taxon>
        <taxon>Hexacorallia</taxon>
        <taxon>Scleractinia</taxon>
        <taxon>Fungiina</taxon>
        <taxon>Poritidae</taxon>
        <taxon>Porites</taxon>
    </lineage>
</organism>
<feature type="domain" description="C2H2-type" evidence="10">
    <location>
        <begin position="156"/>
        <end position="180"/>
    </location>
</feature>
<dbReference type="EMBL" id="CALNXK010000025">
    <property type="protein sequence ID" value="CAH3112884.1"/>
    <property type="molecule type" value="Genomic_DNA"/>
</dbReference>
<feature type="region of interest" description="Disordered" evidence="9">
    <location>
        <begin position="679"/>
        <end position="738"/>
    </location>
</feature>
<dbReference type="InterPro" id="IPR013087">
    <property type="entry name" value="Znf_C2H2_type"/>
</dbReference>
<dbReference type="SUPFAM" id="SSF57667">
    <property type="entry name" value="beta-beta-alpha zinc fingers"/>
    <property type="match status" value="5"/>
</dbReference>
<reference evidence="11 12" key="1">
    <citation type="submission" date="2022-05" db="EMBL/GenBank/DDBJ databases">
        <authorList>
            <consortium name="Genoscope - CEA"/>
            <person name="William W."/>
        </authorList>
    </citation>
    <scope>NUCLEOTIDE SEQUENCE [LARGE SCALE GENOMIC DNA]</scope>
</reference>
<evidence type="ECO:0000256" key="1">
    <source>
        <dbReference type="ARBA" id="ARBA00004123"/>
    </source>
</evidence>
<evidence type="ECO:0000256" key="4">
    <source>
        <dbReference type="ARBA" id="ARBA00022833"/>
    </source>
</evidence>
<evidence type="ECO:0000256" key="8">
    <source>
        <dbReference type="PROSITE-ProRule" id="PRU00042"/>
    </source>
</evidence>
<protein>
    <recommendedName>
        <fullName evidence="10">C2H2-type domain-containing protein</fullName>
    </recommendedName>
</protein>
<evidence type="ECO:0000256" key="2">
    <source>
        <dbReference type="ARBA" id="ARBA00022723"/>
    </source>
</evidence>
<feature type="domain" description="C2H2-type" evidence="10">
    <location>
        <begin position="128"/>
        <end position="152"/>
    </location>
</feature>
<dbReference type="PANTHER" id="PTHR46179">
    <property type="entry name" value="ZINC FINGER PROTEIN"/>
    <property type="match status" value="1"/>
</dbReference>
<feature type="region of interest" description="Disordered" evidence="9">
    <location>
        <begin position="827"/>
        <end position="940"/>
    </location>
</feature>
<feature type="region of interest" description="Disordered" evidence="9">
    <location>
        <begin position="586"/>
        <end position="659"/>
    </location>
</feature>
<feature type="compositionally biased region" description="Basic and acidic residues" evidence="9">
    <location>
        <begin position="715"/>
        <end position="728"/>
    </location>
</feature>
<feature type="domain" description="C2H2-type" evidence="10">
    <location>
        <begin position="242"/>
        <end position="271"/>
    </location>
</feature>
<dbReference type="Pfam" id="PF00096">
    <property type="entry name" value="zf-C2H2"/>
    <property type="match status" value="4"/>
</dbReference>
<evidence type="ECO:0000256" key="5">
    <source>
        <dbReference type="ARBA" id="ARBA00023015"/>
    </source>
</evidence>
<dbReference type="SMART" id="SM00355">
    <property type="entry name" value="ZnF_C2H2"/>
    <property type="match status" value="9"/>
</dbReference>
<keyword evidence="3 8" id="KW-0863">Zinc-finger</keyword>
<feature type="compositionally biased region" description="Basic and acidic residues" evidence="9">
    <location>
        <begin position="878"/>
        <end position="887"/>
    </location>
</feature>
<feature type="domain" description="C2H2-type" evidence="10">
    <location>
        <begin position="69"/>
        <end position="94"/>
    </location>
</feature>
<keyword evidence="6" id="KW-0804">Transcription</keyword>
<keyword evidence="2" id="KW-0479">Metal-binding</keyword>
<feature type="compositionally biased region" description="Polar residues" evidence="9">
    <location>
        <begin position="328"/>
        <end position="343"/>
    </location>
</feature>
<dbReference type="PANTHER" id="PTHR46179:SF13">
    <property type="entry name" value="C2H2-TYPE DOMAIN-CONTAINING PROTEIN"/>
    <property type="match status" value="1"/>
</dbReference>